<reference evidence="1 2" key="1">
    <citation type="journal article" date="2021" name="Hortic Res">
        <title>High-quality reference genome and annotation aids understanding of berry development for evergreen blueberry (Vaccinium darrowii).</title>
        <authorList>
            <person name="Yu J."/>
            <person name="Hulse-Kemp A.M."/>
            <person name="Babiker E."/>
            <person name="Staton M."/>
        </authorList>
    </citation>
    <scope>NUCLEOTIDE SEQUENCE [LARGE SCALE GENOMIC DNA]</scope>
    <source>
        <strain evidence="2">cv. NJ 8807/NJ 8810</strain>
        <tissue evidence="1">Young leaf</tissue>
    </source>
</reference>
<accession>A0ACB7XUI9</accession>
<dbReference type="EMBL" id="CM037151">
    <property type="protein sequence ID" value="KAH7844215.1"/>
    <property type="molecule type" value="Genomic_DNA"/>
</dbReference>
<evidence type="ECO:0000313" key="1">
    <source>
        <dbReference type="EMBL" id="KAH7844215.1"/>
    </source>
</evidence>
<protein>
    <submittedName>
        <fullName evidence="1">Uncharacterized protein</fullName>
    </submittedName>
</protein>
<proteinExistence type="predicted"/>
<gene>
    <name evidence="1" type="ORF">Vadar_025556</name>
</gene>
<evidence type="ECO:0000313" key="2">
    <source>
        <dbReference type="Proteomes" id="UP000828048"/>
    </source>
</evidence>
<sequence>MSSHCTSSKSDIPISPLSLRPLNALAYSLSHPAPVPPAWAVVRLRSIGQSQPLVQSSTTVAHHLTSLPHQHQVRWGGILVKLLNKYRKKLSLKIQWRPFYDTLVNTHFTRSLLENPCHNSSFDGAGFVRLFLPTNVDNTDFFSVCLQDVSAGCSFSSLNLCTSMILVCRLKEKIGVRVLVGLG</sequence>
<comment type="caution">
    <text evidence="1">The sequence shown here is derived from an EMBL/GenBank/DDBJ whole genome shotgun (WGS) entry which is preliminary data.</text>
</comment>
<keyword evidence="2" id="KW-1185">Reference proteome</keyword>
<dbReference type="Proteomes" id="UP000828048">
    <property type="component" value="Chromosome 1"/>
</dbReference>
<name>A0ACB7XUI9_9ERIC</name>
<organism evidence="1 2">
    <name type="scientific">Vaccinium darrowii</name>
    <dbReference type="NCBI Taxonomy" id="229202"/>
    <lineage>
        <taxon>Eukaryota</taxon>
        <taxon>Viridiplantae</taxon>
        <taxon>Streptophyta</taxon>
        <taxon>Embryophyta</taxon>
        <taxon>Tracheophyta</taxon>
        <taxon>Spermatophyta</taxon>
        <taxon>Magnoliopsida</taxon>
        <taxon>eudicotyledons</taxon>
        <taxon>Gunneridae</taxon>
        <taxon>Pentapetalae</taxon>
        <taxon>asterids</taxon>
        <taxon>Ericales</taxon>
        <taxon>Ericaceae</taxon>
        <taxon>Vaccinioideae</taxon>
        <taxon>Vaccinieae</taxon>
        <taxon>Vaccinium</taxon>
    </lineage>
</organism>